<name>A0ABN0IPG7_9STRE</name>
<evidence type="ECO:0000313" key="1">
    <source>
        <dbReference type="EMBL" id="EMG24688.1"/>
    </source>
</evidence>
<accession>A0ABN0IPG7</accession>
<dbReference type="EMBL" id="ALYM01000008">
    <property type="protein sequence ID" value="EMG24688.1"/>
    <property type="molecule type" value="Genomic_DNA"/>
</dbReference>
<reference evidence="1 2" key="1">
    <citation type="journal article" date="2013" name="PLoS ONE">
        <title>Comparative Genomic Characterization of Three Streptococcus parauberis Strains in Fish Pathogen, as Assessed by Wide-Genome Analyses.</title>
        <authorList>
            <person name="Nho S.W."/>
            <person name="Hikima J."/>
            <person name="Park S.B."/>
            <person name="Jang H.B."/>
            <person name="Cha I.S."/>
            <person name="Yasuike M."/>
            <person name="Nakamura Y."/>
            <person name="Fujiwara A."/>
            <person name="Sano M."/>
            <person name="Kanai K."/>
            <person name="Kondo H."/>
            <person name="Hirono I."/>
            <person name="Takeyama H."/>
            <person name="Aoki T."/>
            <person name="Jung T.S."/>
        </authorList>
    </citation>
    <scope>NUCLEOTIDE SEQUENCE [LARGE SCALE GENOMIC DNA]</scope>
    <source>
        <strain evidence="1 2">KRS-02083</strain>
    </source>
</reference>
<comment type="caution">
    <text evidence="1">The sequence shown here is derived from an EMBL/GenBank/DDBJ whole genome shotgun (WGS) entry which is preliminary data.</text>
</comment>
<proteinExistence type="predicted"/>
<protein>
    <submittedName>
        <fullName evidence="1">Uncharacterized protein</fullName>
    </submittedName>
</protein>
<sequence>MGSMGFRRFETVEIDGELHEISYHVDNNDAPPMSEEEKFNIAQIIKLSIDKKNKEKNIED</sequence>
<organism evidence="1 2">
    <name type="scientific">Streptococcus parauberis KRS-02083</name>
    <dbReference type="NCBI Taxonomy" id="1207545"/>
    <lineage>
        <taxon>Bacteria</taxon>
        <taxon>Bacillati</taxon>
        <taxon>Bacillota</taxon>
        <taxon>Bacilli</taxon>
        <taxon>Lactobacillales</taxon>
        <taxon>Streptococcaceae</taxon>
        <taxon>Streptococcus</taxon>
    </lineage>
</organism>
<dbReference type="Proteomes" id="UP000011769">
    <property type="component" value="Unassembled WGS sequence"/>
</dbReference>
<gene>
    <name evidence="1" type="ORF">SPJ1_1947</name>
</gene>
<evidence type="ECO:0000313" key="2">
    <source>
        <dbReference type="Proteomes" id="UP000011769"/>
    </source>
</evidence>
<keyword evidence="2" id="KW-1185">Reference proteome</keyword>